<feature type="signal peptide" evidence="4">
    <location>
        <begin position="1"/>
        <end position="29"/>
    </location>
</feature>
<feature type="chain" id="PRO_5045482570" evidence="4">
    <location>
        <begin position="30"/>
        <end position="169"/>
    </location>
</feature>
<evidence type="ECO:0000313" key="7">
    <source>
        <dbReference type="Proteomes" id="UP001196565"/>
    </source>
</evidence>
<evidence type="ECO:0000256" key="1">
    <source>
        <dbReference type="ARBA" id="ARBA00022722"/>
    </source>
</evidence>
<keyword evidence="7" id="KW-1185">Reference proteome</keyword>
<organism evidence="6 7">
    <name type="scientific">Roseomonas alba</name>
    <dbReference type="NCBI Taxonomy" id="2846776"/>
    <lineage>
        <taxon>Bacteria</taxon>
        <taxon>Pseudomonadati</taxon>
        <taxon>Pseudomonadota</taxon>
        <taxon>Alphaproteobacteria</taxon>
        <taxon>Acetobacterales</taxon>
        <taxon>Roseomonadaceae</taxon>
        <taxon>Roseomonas</taxon>
    </lineage>
</organism>
<dbReference type="InterPro" id="IPR016071">
    <property type="entry name" value="Staphylococal_nuclease_OB-fold"/>
</dbReference>
<keyword evidence="1" id="KW-0540">Nuclease</keyword>
<dbReference type="PROSITE" id="PS50830">
    <property type="entry name" value="TNASE_3"/>
    <property type="match status" value="1"/>
</dbReference>
<gene>
    <name evidence="6" type="ORF">KPL78_28670</name>
</gene>
<dbReference type="Pfam" id="PF00565">
    <property type="entry name" value="SNase"/>
    <property type="match status" value="1"/>
</dbReference>
<keyword evidence="4" id="KW-0732">Signal</keyword>
<dbReference type="PANTHER" id="PTHR12302:SF3">
    <property type="entry name" value="SERINE_THREONINE-PROTEIN KINASE 31"/>
    <property type="match status" value="1"/>
</dbReference>
<dbReference type="Proteomes" id="UP001196565">
    <property type="component" value="Unassembled WGS sequence"/>
</dbReference>
<keyword evidence="2" id="KW-0255">Endonuclease</keyword>
<dbReference type="InterPro" id="IPR002071">
    <property type="entry name" value="Thermonucl_AS"/>
</dbReference>
<dbReference type="PROSITE" id="PS01123">
    <property type="entry name" value="TNASE_1"/>
    <property type="match status" value="1"/>
</dbReference>
<evidence type="ECO:0000313" key="6">
    <source>
        <dbReference type="EMBL" id="MBW6401855.1"/>
    </source>
</evidence>
<comment type="caution">
    <text evidence="6">The sequence shown here is derived from an EMBL/GenBank/DDBJ whole genome shotgun (WGS) entry which is preliminary data.</text>
</comment>
<reference evidence="6 7" key="1">
    <citation type="submission" date="2021-07" db="EMBL/GenBank/DDBJ databases">
        <authorList>
            <person name="So Y."/>
        </authorList>
    </citation>
    <scope>NUCLEOTIDE SEQUENCE [LARGE SCALE GENOMIC DNA]</scope>
    <source>
        <strain evidence="6 7">HJA6</strain>
    </source>
</reference>
<evidence type="ECO:0000256" key="2">
    <source>
        <dbReference type="ARBA" id="ARBA00022759"/>
    </source>
</evidence>
<keyword evidence="3" id="KW-0378">Hydrolase</keyword>
<proteinExistence type="predicted"/>
<name>A0ABS7AKF6_9PROT</name>
<feature type="domain" description="TNase-like" evidence="5">
    <location>
        <begin position="30"/>
        <end position="151"/>
    </location>
</feature>
<evidence type="ECO:0000259" key="5">
    <source>
        <dbReference type="PROSITE" id="PS50830"/>
    </source>
</evidence>
<dbReference type="SMART" id="SM00318">
    <property type="entry name" value="SNc"/>
    <property type="match status" value="1"/>
</dbReference>
<evidence type="ECO:0000256" key="3">
    <source>
        <dbReference type="ARBA" id="ARBA00022801"/>
    </source>
</evidence>
<dbReference type="Gene3D" id="2.40.50.90">
    <property type="match status" value="1"/>
</dbReference>
<accession>A0ABS7AKF6</accession>
<dbReference type="PANTHER" id="PTHR12302">
    <property type="entry name" value="EBNA2 BINDING PROTEIN P100"/>
    <property type="match status" value="1"/>
</dbReference>
<dbReference type="SUPFAM" id="SSF50199">
    <property type="entry name" value="Staphylococcal nuclease"/>
    <property type="match status" value="1"/>
</dbReference>
<evidence type="ECO:0000256" key="4">
    <source>
        <dbReference type="SAM" id="SignalP"/>
    </source>
</evidence>
<sequence length="169" mass="19308">MLPPHRPASCCAFVLVLLWLLAMASPAMAREIQGRVVGISDGDTVTVLTEQRRQVRVRLAEIDAPERRQPFGDRARQMLSGLAFERRVRVVVTGTDRNGRAIGRMFVGTVDANAEMVRRGGAWVFRRYSNDPALLRLEAKAREARRGLWALPPGQRVPPWEWRENRRRR</sequence>
<dbReference type="EMBL" id="JAHYBZ010000015">
    <property type="protein sequence ID" value="MBW6401855.1"/>
    <property type="molecule type" value="Genomic_DNA"/>
</dbReference>
<protein>
    <submittedName>
        <fullName evidence="6">Thermonuclease family protein</fullName>
    </submittedName>
</protein>
<dbReference type="InterPro" id="IPR035437">
    <property type="entry name" value="SNase_OB-fold_sf"/>
</dbReference>